<dbReference type="STRING" id="9365.ENSEEUP00000005761"/>
<keyword evidence="3" id="KW-1185">Reference proteome</keyword>
<evidence type="ECO:0000313" key="3">
    <source>
        <dbReference type="Proteomes" id="UP001652624"/>
    </source>
</evidence>
<feature type="compositionally biased region" description="Basic residues" evidence="2">
    <location>
        <begin position="87"/>
        <end position="104"/>
    </location>
</feature>
<evidence type="ECO:0000256" key="2">
    <source>
        <dbReference type="SAM" id="MobiDB-lite"/>
    </source>
</evidence>
<dbReference type="OMA" id="GAWWKSL"/>
<dbReference type="GeneTree" id="ENSGT00940000154534"/>
<sequence>MANSGDAGSPGPWWKSLANSRKKSKDALMGAQTPTPAPAGEPAQPAPPSPDWTSSFRGNKHPSLLAGTGEPQKPDKVCGEKLGNSRRNLKISRSGRFKEKRKARATLLPEGVRSSEDTGFPGDLQEDKQ</sequence>
<reference evidence="4 5" key="1">
    <citation type="submission" date="2025-04" db="UniProtKB">
        <authorList>
            <consortium name="RefSeq"/>
        </authorList>
    </citation>
    <scope>IDENTIFICATION</scope>
</reference>
<protein>
    <submittedName>
        <fullName evidence="4 5">Proline-rich protein 15</fullName>
    </submittedName>
</protein>
<dbReference type="GeneID" id="103121956"/>
<dbReference type="eggNOG" id="ENOG502S7ST">
    <property type="taxonomic scope" value="Eukaryota"/>
</dbReference>
<name>A0A1S3WMT4_ERIEU</name>
<dbReference type="CTD" id="222171"/>
<dbReference type="PANTHER" id="PTHR14581">
    <property type="match status" value="1"/>
</dbReference>
<dbReference type="Pfam" id="PF15321">
    <property type="entry name" value="ATAD4"/>
    <property type="match status" value="1"/>
</dbReference>
<evidence type="ECO:0000313" key="5">
    <source>
        <dbReference type="RefSeq" id="XP_016047683.1"/>
    </source>
</evidence>
<dbReference type="Proteomes" id="UP001652624">
    <property type="component" value="Chromosome 8"/>
</dbReference>
<evidence type="ECO:0000256" key="1">
    <source>
        <dbReference type="ARBA" id="ARBA00010096"/>
    </source>
</evidence>
<proteinExistence type="inferred from homology"/>
<dbReference type="RefSeq" id="XP_016047683.1">
    <property type="nucleotide sequence ID" value="XM_016192197.1"/>
</dbReference>
<dbReference type="RefSeq" id="XP_007532576.1">
    <property type="nucleotide sequence ID" value="XM_007532514.2"/>
</dbReference>
<comment type="similarity">
    <text evidence="1">Belongs to the PRR15 family.</text>
</comment>
<dbReference type="OrthoDB" id="9924851at2759"/>
<evidence type="ECO:0000313" key="4">
    <source>
        <dbReference type="RefSeq" id="XP_007532576.1"/>
    </source>
</evidence>
<dbReference type="PANTHER" id="PTHR14581:SF4">
    <property type="entry name" value="PROLINE-RICH PROTEIN 15"/>
    <property type="match status" value="1"/>
</dbReference>
<evidence type="ECO:0000313" key="6">
    <source>
        <dbReference type="RefSeq" id="XP_060052015.1"/>
    </source>
</evidence>
<dbReference type="RefSeq" id="XP_060052015.1">
    <property type="nucleotide sequence ID" value="XM_060196032.1"/>
</dbReference>
<feature type="region of interest" description="Disordered" evidence="2">
    <location>
        <begin position="1"/>
        <end position="129"/>
    </location>
</feature>
<dbReference type="AlphaFoldDB" id="A0A1S3WMT4"/>
<feature type="compositionally biased region" description="Pro residues" evidence="2">
    <location>
        <begin position="35"/>
        <end position="50"/>
    </location>
</feature>
<dbReference type="InterPro" id="IPR028237">
    <property type="entry name" value="PRR15"/>
</dbReference>
<gene>
    <name evidence="4 5 6" type="primary">PRR15</name>
</gene>
<accession>A0A1S3WMT4</accession>
<organism evidence="3 5">
    <name type="scientific">Erinaceus europaeus</name>
    <name type="common">Western European hedgehog</name>
    <dbReference type="NCBI Taxonomy" id="9365"/>
    <lineage>
        <taxon>Eukaryota</taxon>
        <taxon>Metazoa</taxon>
        <taxon>Chordata</taxon>
        <taxon>Craniata</taxon>
        <taxon>Vertebrata</taxon>
        <taxon>Euteleostomi</taxon>
        <taxon>Mammalia</taxon>
        <taxon>Eutheria</taxon>
        <taxon>Laurasiatheria</taxon>
        <taxon>Eulipotyphla</taxon>
        <taxon>Erinaceidae</taxon>
        <taxon>Erinaceinae</taxon>
        <taxon>Erinaceus</taxon>
    </lineage>
</organism>